<dbReference type="SUPFAM" id="SSF56801">
    <property type="entry name" value="Acetyl-CoA synthetase-like"/>
    <property type="match status" value="1"/>
</dbReference>
<dbReference type="InterPro" id="IPR042099">
    <property type="entry name" value="ANL_N_sf"/>
</dbReference>
<dbReference type="EMBL" id="WHYR01000001">
    <property type="protein sequence ID" value="MQL50788.1"/>
    <property type="molecule type" value="Genomic_DNA"/>
</dbReference>
<gene>
    <name evidence="2" type="ORF">GFC01_00530</name>
</gene>
<feature type="domain" description="AMP-dependent synthetase/ligase" evidence="1">
    <location>
        <begin position="104"/>
        <end position="297"/>
    </location>
</feature>
<dbReference type="Proteomes" id="UP000441717">
    <property type="component" value="Unassembled WGS sequence"/>
</dbReference>
<comment type="caution">
    <text evidence="2">The sequence shown here is derived from an EMBL/GenBank/DDBJ whole genome shotgun (WGS) entry which is preliminary data.</text>
</comment>
<reference evidence="2 3" key="1">
    <citation type="submission" date="2019-10" db="EMBL/GenBank/DDBJ databases">
        <title>Comparative genomics of sulfur disproportionating microorganisms.</title>
        <authorList>
            <person name="Ward L.M."/>
            <person name="Bertran E."/>
            <person name="Johnston D."/>
        </authorList>
    </citation>
    <scope>NUCLEOTIDE SEQUENCE [LARGE SCALE GENOMIC DNA]</scope>
    <source>
        <strain evidence="2 3">DSM 14055</strain>
    </source>
</reference>
<dbReference type="PANTHER" id="PTHR43845">
    <property type="entry name" value="BLR5969 PROTEIN"/>
    <property type="match status" value="1"/>
</dbReference>
<dbReference type="AlphaFoldDB" id="A0A6N7IN78"/>
<dbReference type="Pfam" id="PF00501">
    <property type="entry name" value="AMP-binding"/>
    <property type="match status" value="1"/>
</dbReference>
<keyword evidence="3" id="KW-1185">Reference proteome</keyword>
<name>A0A6N7IN78_9FIRM</name>
<dbReference type="PANTHER" id="PTHR43845:SF1">
    <property type="entry name" value="BLR5969 PROTEIN"/>
    <property type="match status" value="1"/>
</dbReference>
<protein>
    <submittedName>
        <fullName evidence="2">AMP-binding protein</fullName>
    </submittedName>
</protein>
<evidence type="ECO:0000313" key="3">
    <source>
        <dbReference type="Proteomes" id="UP000441717"/>
    </source>
</evidence>
<proteinExistence type="predicted"/>
<dbReference type="RefSeq" id="WP_152944696.1">
    <property type="nucleotide sequence ID" value="NZ_WHYR01000001.1"/>
</dbReference>
<evidence type="ECO:0000259" key="1">
    <source>
        <dbReference type="Pfam" id="PF00501"/>
    </source>
</evidence>
<accession>A0A6N7IN78</accession>
<dbReference type="Gene3D" id="3.40.50.12780">
    <property type="entry name" value="N-terminal domain of ligase-like"/>
    <property type="match status" value="1"/>
</dbReference>
<dbReference type="NCBIfam" id="NF045666">
    <property type="entry name" value="DVU1553_fam_AMP"/>
    <property type="match status" value="1"/>
</dbReference>
<dbReference type="InterPro" id="IPR000873">
    <property type="entry name" value="AMP-dep_synth/lig_dom"/>
</dbReference>
<sequence length="455" mass="50614">MFRKTPLEAWALQKMGGNPGKAGSLTRALIESYQLQKLRETLALARDRSPFYRRLLNDYPVERVKSLRDLQELPLTTARDLSQNPLLFLCVSQDRISRVVTLNSSGTTGLPKRVFFTPGDQELIRDFFHHGMSTLVQPGDTVLILLPGQLPGSVGNLLVEALGRMQVRGIPHGFVRDPRETLEIMVREKVDALVGIPTQVLALARWRFPGQKEPPVRVKNVLLTTDHVPRVIVDDLERTWDCRVFNHYGMTEMGLGGGVECEARAGYHLREADLFFEIVDPVTGEIVPEGEEGEVVFTTLTRRGMPLIRYRTGDLARFLPGPCPCGSVLKRMAPVKDRVEGRILLSGGGFLSMSMLDETLFKINGLVNFQAVIYSKGGTDCLEVRIQTAPWAGDEMPKLVERALLSLPVIAENLCKGTLTLGSVAADDAGELWRPVKRMIQDLREKGGTAHERVV</sequence>
<organism evidence="2 3">
    <name type="scientific">Desulfofundulus thermobenzoicus</name>
    <dbReference type="NCBI Taxonomy" id="29376"/>
    <lineage>
        <taxon>Bacteria</taxon>
        <taxon>Bacillati</taxon>
        <taxon>Bacillota</taxon>
        <taxon>Clostridia</taxon>
        <taxon>Eubacteriales</taxon>
        <taxon>Peptococcaceae</taxon>
        <taxon>Desulfofundulus</taxon>
    </lineage>
</organism>
<dbReference type="OrthoDB" id="580775at2"/>
<evidence type="ECO:0000313" key="2">
    <source>
        <dbReference type="EMBL" id="MQL50788.1"/>
    </source>
</evidence>